<sequence length="121" mass="13242">MELSAAERQVDTGFNPWSMTRSQAAASTLLPFTLQMNQEPNKGSANQPARGKHTAVLSAKPGGRQRTDGWETRTGFTEHQTAVTHLSAALLQEKMEKMHSCRGRCTERFGNLHNSEGETGG</sequence>
<accession>A0ACC2FKG7</accession>
<name>A0ACC2FKG7_DALPE</name>
<protein>
    <submittedName>
        <fullName evidence="1">Uncharacterized protein</fullName>
    </submittedName>
</protein>
<evidence type="ECO:0000313" key="2">
    <source>
        <dbReference type="Proteomes" id="UP001157502"/>
    </source>
</evidence>
<organism evidence="1 2">
    <name type="scientific">Dallia pectoralis</name>
    <name type="common">Alaska blackfish</name>
    <dbReference type="NCBI Taxonomy" id="75939"/>
    <lineage>
        <taxon>Eukaryota</taxon>
        <taxon>Metazoa</taxon>
        <taxon>Chordata</taxon>
        <taxon>Craniata</taxon>
        <taxon>Vertebrata</taxon>
        <taxon>Euteleostomi</taxon>
        <taxon>Actinopterygii</taxon>
        <taxon>Neopterygii</taxon>
        <taxon>Teleostei</taxon>
        <taxon>Protacanthopterygii</taxon>
        <taxon>Esociformes</taxon>
        <taxon>Umbridae</taxon>
        <taxon>Dallia</taxon>
    </lineage>
</organism>
<reference evidence="1" key="1">
    <citation type="submission" date="2021-05" db="EMBL/GenBank/DDBJ databases">
        <authorList>
            <person name="Pan Q."/>
            <person name="Jouanno E."/>
            <person name="Zahm M."/>
            <person name="Klopp C."/>
            <person name="Cabau C."/>
            <person name="Louis A."/>
            <person name="Berthelot C."/>
            <person name="Parey E."/>
            <person name="Roest Crollius H."/>
            <person name="Montfort J."/>
            <person name="Robinson-Rechavi M."/>
            <person name="Bouchez O."/>
            <person name="Lampietro C."/>
            <person name="Lopez Roques C."/>
            <person name="Donnadieu C."/>
            <person name="Postlethwait J."/>
            <person name="Bobe J."/>
            <person name="Dillon D."/>
            <person name="Chandos A."/>
            <person name="von Hippel F."/>
            <person name="Guiguen Y."/>
        </authorList>
    </citation>
    <scope>NUCLEOTIDE SEQUENCE</scope>
    <source>
        <strain evidence="1">YG-Jan2019</strain>
    </source>
</reference>
<dbReference type="Proteomes" id="UP001157502">
    <property type="component" value="Chromosome 26"/>
</dbReference>
<keyword evidence="2" id="KW-1185">Reference proteome</keyword>
<dbReference type="EMBL" id="CM055753">
    <property type="protein sequence ID" value="KAJ7991788.1"/>
    <property type="molecule type" value="Genomic_DNA"/>
</dbReference>
<gene>
    <name evidence="1" type="ORF">DPEC_G00287500</name>
</gene>
<proteinExistence type="predicted"/>
<comment type="caution">
    <text evidence="1">The sequence shown here is derived from an EMBL/GenBank/DDBJ whole genome shotgun (WGS) entry which is preliminary data.</text>
</comment>
<evidence type="ECO:0000313" key="1">
    <source>
        <dbReference type="EMBL" id="KAJ7991788.1"/>
    </source>
</evidence>